<keyword evidence="2" id="KW-1185">Reference proteome</keyword>
<evidence type="ECO:0008006" key="3">
    <source>
        <dbReference type="Google" id="ProtNLM"/>
    </source>
</evidence>
<sequence>MNSQPIQKSNDFEDSQPVCPRCGSHNIRKNGHIHNDKQNHQCKDCGRQFVENNREKYISNSIKKWIDNNH</sequence>
<comment type="caution">
    <text evidence="1">The sequence shown here is derived from an EMBL/GenBank/DDBJ whole genome shotgun (WGS) entry which is preliminary data.</text>
</comment>
<name>A0ABT2MUQ5_9CYAN</name>
<protein>
    <recommendedName>
        <fullName evidence="3">Transposase</fullName>
    </recommendedName>
</protein>
<accession>A0ABT2MUQ5</accession>
<gene>
    <name evidence="1" type="ORF">NG799_19440</name>
</gene>
<proteinExistence type="predicted"/>
<dbReference type="RefSeq" id="WP_368008025.1">
    <property type="nucleotide sequence ID" value="NZ_JAMXFF010000032.1"/>
</dbReference>
<dbReference type="EMBL" id="JAMXFF010000032">
    <property type="protein sequence ID" value="MCT7968487.1"/>
    <property type="molecule type" value="Genomic_DNA"/>
</dbReference>
<evidence type="ECO:0000313" key="2">
    <source>
        <dbReference type="Proteomes" id="UP001525890"/>
    </source>
</evidence>
<dbReference type="Proteomes" id="UP001525890">
    <property type="component" value="Unassembled WGS sequence"/>
</dbReference>
<organism evidence="1 2">
    <name type="scientific">Laspinema palackyanum D2a</name>
    <dbReference type="NCBI Taxonomy" id="2953684"/>
    <lineage>
        <taxon>Bacteria</taxon>
        <taxon>Bacillati</taxon>
        <taxon>Cyanobacteriota</taxon>
        <taxon>Cyanophyceae</taxon>
        <taxon>Oscillatoriophycideae</taxon>
        <taxon>Oscillatoriales</taxon>
        <taxon>Laspinemataceae</taxon>
        <taxon>Laspinema</taxon>
        <taxon>Laspinema palackyanum</taxon>
    </lineage>
</organism>
<evidence type="ECO:0000313" key="1">
    <source>
        <dbReference type="EMBL" id="MCT7968487.1"/>
    </source>
</evidence>
<reference evidence="1 2" key="1">
    <citation type="journal article" date="2022" name="Front. Microbiol.">
        <title>High genomic differentiation and limited gene flow indicate recent cryptic speciation within the genus Laspinema (cyanobacteria).</title>
        <authorList>
            <person name="Stanojkovic A."/>
            <person name="Skoupy S."/>
            <person name="Skaloud P."/>
            <person name="Dvorak P."/>
        </authorList>
    </citation>
    <scope>NUCLEOTIDE SEQUENCE [LARGE SCALE GENOMIC DNA]</scope>
    <source>
        <strain evidence="1 2">D2a</strain>
    </source>
</reference>